<evidence type="ECO:0000256" key="1">
    <source>
        <dbReference type="SAM" id="MobiDB-lite"/>
    </source>
</evidence>
<feature type="transmembrane region" description="Helical" evidence="2">
    <location>
        <begin position="193"/>
        <end position="216"/>
    </location>
</feature>
<keyword evidence="4" id="KW-1185">Reference proteome</keyword>
<feature type="transmembrane region" description="Helical" evidence="2">
    <location>
        <begin position="46"/>
        <end position="68"/>
    </location>
</feature>
<feature type="transmembrane region" description="Helical" evidence="2">
    <location>
        <begin position="116"/>
        <end position="142"/>
    </location>
</feature>
<keyword evidence="2" id="KW-1133">Transmembrane helix</keyword>
<feature type="compositionally biased region" description="Polar residues" evidence="1">
    <location>
        <begin position="281"/>
        <end position="296"/>
    </location>
</feature>
<feature type="transmembrane region" description="Helical" evidence="2">
    <location>
        <begin position="88"/>
        <end position="109"/>
    </location>
</feature>
<evidence type="ECO:0000313" key="3">
    <source>
        <dbReference type="EMBL" id="KAJ7075774.1"/>
    </source>
</evidence>
<gene>
    <name evidence="3" type="ORF">B0H15DRAFT_1007164</name>
</gene>
<evidence type="ECO:0000256" key="2">
    <source>
        <dbReference type="SAM" id="Phobius"/>
    </source>
</evidence>
<keyword evidence="2" id="KW-0812">Transmembrane</keyword>
<dbReference type="EMBL" id="JARJCN010000089">
    <property type="protein sequence ID" value="KAJ7075774.1"/>
    <property type="molecule type" value="Genomic_DNA"/>
</dbReference>
<name>A0AAD6XJK9_9AGAR</name>
<dbReference type="AlphaFoldDB" id="A0AAD6XJK9"/>
<protein>
    <submittedName>
        <fullName evidence="3">Uncharacterized protein</fullName>
    </submittedName>
</protein>
<feature type="compositionally biased region" description="Polar residues" evidence="1">
    <location>
        <begin position="364"/>
        <end position="380"/>
    </location>
</feature>
<feature type="transmembrane region" description="Helical" evidence="2">
    <location>
        <begin position="148"/>
        <end position="172"/>
    </location>
</feature>
<accession>A0AAD6XJK9</accession>
<feature type="region of interest" description="Disordered" evidence="1">
    <location>
        <begin position="358"/>
        <end position="380"/>
    </location>
</feature>
<reference evidence="3" key="1">
    <citation type="submission" date="2023-03" db="EMBL/GenBank/DDBJ databases">
        <title>Massive genome expansion in bonnet fungi (Mycena s.s.) driven by repeated elements and novel gene families across ecological guilds.</title>
        <authorList>
            <consortium name="Lawrence Berkeley National Laboratory"/>
            <person name="Harder C.B."/>
            <person name="Miyauchi S."/>
            <person name="Viragh M."/>
            <person name="Kuo A."/>
            <person name="Thoen E."/>
            <person name="Andreopoulos B."/>
            <person name="Lu D."/>
            <person name="Skrede I."/>
            <person name="Drula E."/>
            <person name="Henrissat B."/>
            <person name="Morin E."/>
            <person name="Kohler A."/>
            <person name="Barry K."/>
            <person name="LaButti K."/>
            <person name="Morin E."/>
            <person name="Salamov A."/>
            <person name="Lipzen A."/>
            <person name="Mereny Z."/>
            <person name="Hegedus B."/>
            <person name="Baldrian P."/>
            <person name="Stursova M."/>
            <person name="Weitz H."/>
            <person name="Taylor A."/>
            <person name="Grigoriev I.V."/>
            <person name="Nagy L.G."/>
            <person name="Martin F."/>
            <person name="Kauserud H."/>
        </authorList>
    </citation>
    <scope>NUCLEOTIDE SEQUENCE</scope>
    <source>
        <strain evidence="3">CBHHK173m</strain>
    </source>
</reference>
<feature type="region of interest" description="Disordered" evidence="1">
    <location>
        <begin position="281"/>
        <end position="301"/>
    </location>
</feature>
<feature type="transmembrane region" description="Helical" evidence="2">
    <location>
        <begin position="6"/>
        <end position="34"/>
    </location>
</feature>
<organism evidence="3 4">
    <name type="scientific">Mycena belliarum</name>
    <dbReference type="NCBI Taxonomy" id="1033014"/>
    <lineage>
        <taxon>Eukaryota</taxon>
        <taxon>Fungi</taxon>
        <taxon>Dikarya</taxon>
        <taxon>Basidiomycota</taxon>
        <taxon>Agaricomycotina</taxon>
        <taxon>Agaricomycetes</taxon>
        <taxon>Agaricomycetidae</taxon>
        <taxon>Agaricales</taxon>
        <taxon>Marasmiineae</taxon>
        <taxon>Mycenaceae</taxon>
        <taxon>Mycena</taxon>
    </lineage>
</organism>
<sequence>MAVNIFVTYGVILAGSWVNAMLYMLELVLCLRYFQRSARRPLVHKIGIGAILLFDTVCTMGICANVFITFEIFMRKIPFSAISSVTTLTVLLTSCTATVEQFFLCHLYFVLTKNRIFSLLIATLIVVHFGFSLAASILISTVKPSQSAIIFTTTAIGSTLCAVMDILIAICLGRQFFKVRNGPGPESRSMRKIFFLCLSSGAIVASNTLIMMILLLTGNVSKSSSLTESEGRIYALTLLGIFLSPPSSKSTAMESDMSTMVANAQGGKPVGRMKNKKVIPTSSIYTNPPSRNSRNLPISEKDLPPLPGGFTKAQFMSFPARLRAFPGRRQLASSPTTIASLHFSPLPSPRLPPAQFATYPSPMSPTGSDSMYSPPTASSRRTLIATQARGRLDSLQNV</sequence>
<dbReference type="Proteomes" id="UP001222325">
    <property type="component" value="Unassembled WGS sequence"/>
</dbReference>
<evidence type="ECO:0000313" key="4">
    <source>
        <dbReference type="Proteomes" id="UP001222325"/>
    </source>
</evidence>
<keyword evidence="2" id="KW-0472">Membrane</keyword>
<proteinExistence type="predicted"/>
<comment type="caution">
    <text evidence="3">The sequence shown here is derived from an EMBL/GenBank/DDBJ whole genome shotgun (WGS) entry which is preliminary data.</text>
</comment>